<dbReference type="EMBL" id="CP111016">
    <property type="protein sequence ID" value="WAR04529.1"/>
    <property type="molecule type" value="Genomic_DNA"/>
</dbReference>
<sequence length="749" mass="84985">MEAKAKRSRHGDFEDRRRGAVVGAPGFPTRRCGFDSRSRQVMQAMSTSKENSFIEKHIGGQRRFECLCSRKWTKILSRCILLFSLKRNDYKTASLCQKVRFTDGKYPKTEDACLTMITKVENMKISCYGQLLSHIPASVYKEICYCSTCEFFFPEIGLHCVSENCAGVGKSFMIANVKELLSNLLKAPGIVEDIKKSKQNEKGNVDSNILTDLHDGDVYKGRLNHRTPSSAAIHLTAILNTDGVNLYSFSRVELWQVFLAINELSPSLRFSRENILLIGLRQGRGKPPFNIFIKYISEEINLLTQNGLDIEIEGENVKVYLTVLCITLDLPAKAGVLNMTLFNGAHACVTCEEPGIVVKQGAGHARSYPYKYSDSRFHTRSNENILQLMNAASDKNRQKGFKGLSGLTYLHEFDTVNGSVPDYMHCILQEIVKSIITKWFSPTPSGKHFFIGKYLKQISERLVKIKPPYYIERLPRDLEKHYSHFKATELQSFLLYYALPCLHCILDEIYLQHFALLSEAIFILLGDRITELSLHRAEQLLEKFYSQFSELYGSGSCGLNVHTVCSHLPYYVKKLGPANSTILQFVHGTGDVTKQVLRNQEISMYIRSLKDVRADNSSMLKGTHVAQNCDVFGSLKVFRNAIPVNQIQTLGAKSNGSLRKALRIFVNGYRFYSEEYSRMKRKNCHIVVYSEDQFGLIQCFLFVLNTNLVYALVKKLNVVHDSWLCTYEAGKQLKVVEVTNTVDVVSVEN</sequence>
<reference evidence="1" key="1">
    <citation type="submission" date="2022-11" db="EMBL/GenBank/DDBJ databases">
        <title>Centuries of genome instability and evolution in soft-shell clam transmissible cancer (bioRxiv).</title>
        <authorList>
            <person name="Hart S.F.M."/>
            <person name="Yonemitsu M.A."/>
            <person name="Giersch R.M."/>
            <person name="Beal B.F."/>
            <person name="Arriagada G."/>
            <person name="Davis B.W."/>
            <person name="Ostrander E.A."/>
            <person name="Goff S.P."/>
            <person name="Metzger M.J."/>
        </authorList>
    </citation>
    <scope>NUCLEOTIDE SEQUENCE</scope>
    <source>
        <strain evidence="1">MELC-2E11</strain>
        <tissue evidence="1">Siphon/mantle</tissue>
    </source>
</reference>
<dbReference type="Pfam" id="PF02992">
    <property type="entry name" value="Transposase_21"/>
    <property type="match status" value="1"/>
</dbReference>
<gene>
    <name evidence="1" type="ORF">MAR_019898</name>
</gene>
<dbReference type="Proteomes" id="UP001164746">
    <property type="component" value="Chromosome 5"/>
</dbReference>
<evidence type="ECO:0000313" key="1">
    <source>
        <dbReference type="EMBL" id="WAR04529.1"/>
    </source>
</evidence>
<dbReference type="InterPro" id="IPR004242">
    <property type="entry name" value="Transposase_21"/>
</dbReference>
<organism evidence="1 2">
    <name type="scientific">Mya arenaria</name>
    <name type="common">Soft-shell clam</name>
    <dbReference type="NCBI Taxonomy" id="6604"/>
    <lineage>
        <taxon>Eukaryota</taxon>
        <taxon>Metazoa</taxon>
        <taxon>Spiralia</taxon>
        <taxon>Lophotrochozoa</taxon>
        <taxon>Mollusca</taxon>
        <taxon>Bivalvia</taxon>
        <taxon>Autobranchia</taxon>
        <taxon>Heteroconchia</taxon>
        <taxon>Euheterodonta</taxon>
        <taxon>Imparidentia</taxon>
        <taxon>Neoheterodontei</taxon>
        <taxon>Myida</taxon>
        <taxon>Myoidea</taxon>
        <taxon>Myidae</taxon>
        <taxon>Mya</taxon>
    </lineage>
</organism>
<proteinExistence type="predicted"/>
<keyword evidence="2" id="KW-1185">Reference proteome</keyword>
<dbReference type="PANTHER" id="PTHR46579:SF1">
    <property type="entry name" value="F5_8 TYPE C DOMAIN-CONTAINING PROTEIN"/>
    <property type="match status" value="1"/>
</dbReference>
<evidence type="ECO:0000313" key="2">
    <source>
        <dbReference type="Proteomes" id="UP001164746"/>
    </source>
</evidence>
<name>A0ABY7E5S0_MYAAR</name>
<accession>A0ABY7E5S0</accession>
<dbReference type="PANTHER" id="PTHR46579">
    <property type="entry name" value="F5/8 TYPE C DOMAIN-CONTAINING PROTEIN-RELATED"/>
    <property type="match status" value="1"/>
</dbReference>
<protein>
    <submittedName>
        <fullName evidence="1">Uncharacterized protein</fullName>
    </submittedName>
</protein>